<dbReference type="EMBL" id="JAAAUY010000738">
    <property type="protein sequence ID" value="KAF9326771.1"/>
    <property type="molecule type" value="Genomic_DNA"/>
</dbReference>
<name>A0A9P5SE12_9FUNG</name>
<dbReference type="GO" id="GO:0004497">
    <property type="term" value="F:monooxygenase activity"/>
    <property type="evidence" value="ECO:0007669"/>
    <property type="project" value="InterPro"/>
</dbReference>
<dbReference type="Gene3D" id="3.50.50.60">
    <property type="entry name" value="FAD/NAD(P)-binding domain"/>
    <property type="match status" value="1"/>
</dbReference>
<dbReference type="InterPro" id="IPR036188">
    <property type="entry name" value="FAD/NAD-bd_sf"/>
</dbReference>
<dbReference type="PANTHER" id="PTHR47356">
    <property type="entry name" value="FAD-DEPENDENT MONOOXYGENASE ASQG-RELATED"/>
    <property type="match status" value="1"/>
</dbReference>
<gene>
    <name evidence="1" type="ORF">BG006_009833</name>
</gene>
<reference evidence="1" key="1">
    <citation type="journal article" date="2020" name="Fungal Divers.">
        <title>Resolving the Mortierellaceae phylogeny through synthesis of multi-gene phylogenetics and phylogenomics.</title>
        <authorList>
            <person name="Vandepol N."/>
            <person name="Liber J."/>
            <person name="Desiro A."/>
            <person name="Na H."/>
            <person name="Kennedy M."/>
            <person name="Barry K."/>
            <person name="Grigoriev I.V."/>
            <person name="Miller A.N."/>
            <person name="O'Donnell K."/>
            <person name="Stajich J.E."/>
            <person name="Bonito G."/>
        </authorList>
    </citation>
    <scope>NUCLEOTIDE SEQUENCE</scope>
    <source>
        <strain evidence="1">NVP1</strain>
    </source>
</reference>
<evidence type="ECO:0000313" key="2">
    <source>
        <dbReference type="Proteomes" id="UP000696485"/>
    </source>
</evidence>
<evidence type="ECO:0000313" key="1">
    <source>
        <dbReference type="EMBL" id="KAF9326771.1"/>
    </source>
</evidence>
<dbReference type="PANTHER" id="PTHR47356:SF2">
    <property type="entry name" value="FAD-BINDING DOMAIN-CONTAINING PROTEIN-RELATED"/>
    <property type="match status" value="1"/>
</dbReference>
<dbReference type="AlphaFoldDB" id="A0A9P5SE12"/>
<protein>
    <recommendedName>
        <fullName evidence="3">FAD-binding domain-containing protein</fullName>
    </recommendedName>
</protein>
<accession>A0A9P5SE12</accession>
<organism evidence="1 2">
    <name type="scientific">Podila minutissima</name>
    <dbReference type="NCBI Taxonomy" id="64525"/>
    <lineage>
        <taxon>Eukaryota</taxon>
        <taxon>Fungi</taxon>
        <taxon>Fungi incertae sedis</taxon>
        <taxon>Mucoromycota</taxon>
        <taxon>Mortierellomycotina</taxon>
        <taxon>Mortierellomycetes</taxon>
        <taxon>Mortierellales</taxon>
        <taxon>Mortierellaceae</taxon>
        <taxon>Podila</taxon>
    </lineage>
</organism>
<keyword evidence="2" id="KW-1185">Reference proteome</keyword>
<sequence>MASFIQGENGVMIRCTDNSTYEGDILVGADGAHSAVRQHMYSGLKQAKKLPASDDVPLPYSCVCLVGQTEVLDPEEFPDLKLPLSQFLGILGNDKTYSAINTVCWSVVETLNNETFKTNHAFCCSEWGSEAAEVMCKEVRRFQVPGGKDGRVLTVGDLINRTPKGAVSKVMLEEKVFETWHDRRTVLLGDGEGSDSMNIVAILSRQLNPAGGAGALTAMHDAIALANWICAVQSRDMADIEASFKEYRAERLPIAKEAFENSRMFDNIGGKMTANRGQATFLPLVEDKGTSQPKYGASYYKTLEIQRKKPAVRIDQSSGTAVVLINDRNAPCV</sequence>
<dbReference type="SUPFAM" id="SSF51905">
    <property type="entry name" value="FAD/NAD(P)-binding domain"/>
    <property type="match status" value="1"/>
</dbReference>
<comment type="caution">
    <text evidence="1">The sequence shown here is derived from an EMBL/GenBank/DDBJ whole genome shotgun (WGS) entry which is preliminary data.</text>
</comment>
<dbReference type="InterPro" id="IPR050562">
    <property type="entry name" value="FAD_mOase_fung"/>
</dbReference>
<evidence type="ECO:0008006" key="3">
    <source>
        <dbReference type="Google" id="ProtNLM"/>
    </source>
</evidence>
<dbReference type="Proteomes" id="UP000696485">
    <property type="component" value="Unassembled WGS sequence"/>
</dbReference>
<proteinExistence type="predicted"/>